<comment type="similarity">
    <text evidence="2">Belongs to the sodium:galactoside symporter (TC 2.A.2) family.</text>
</comment>
<accession>A0A062U3N4</accession>
<dbReference type="EMBL" id="AWFF01000062">
    <property type="protein sequence ID" value="KCZ52917.1"/>
    <property type="molecule type" value="Genomic_DNA"/>
</dbReference>
<keyword evidence="3" id="KW-0813">Transport</keyword>
<comment type="caution">
    <text evidence="9">The sequence shown here is derived from an EMBL/GenBank/DDBJ whole genome shotgun (WGS) entry which is preliminary data.</text>
</comment>
<feature type="transmembrane region" description="Helical" evidence="8">
    <location>
        <begin position="265"/>
        <end position="286"/>
    </location>
</feature>
<protein>
    <recommendedName>
        <fullName evidence="11">Major facilitator superfamily (MFS) profile domain-containing protein</fullName>
    </recommendedName>
</protein>
<dbReference type="eggNOG" id="COG2211">
    <property type="taxonomic scope" value="Bacteria"/>
</dbReference>
<dbReference type="SUPFAM" id="SSF103473">
    <property type="entry name" value="MFS general substrate transporter"/>
    <property type="match status" value="1"/>
</dbReference>
<dbReference type="AlphaFoldDB" id="A0A062U3N4"/>
<feature type="transmembrane region" description="Helical" evidence="8">
    <location>
        <begin position="402"/>
        <end position="422"/>
    </location>
</feature>
<dbReference type="InterPro" id="IPR039672">
    <property type="entry name" value="MFS_2"/>
</dbReference>
<comment type="subcellular location">
    <subcellularLocation>
        <location evidence="1">Cell membrane</location>
        <topology evidence="1">Multi-pass membrane protein</topology>
    </subcellularLocation>
</comment>
<evidence type="ECO:0000256" key="5">
    <source>
        <dbReference type="ARBA" id="ARBA00022692"/>
    </source>
</evidence>
<feature type="transmembrane region" description="Helical" evidence="8">
    <location>
        <begin position="317"/>
        <end position="338"/>
    </location>
</feature>
<feature type="transmembrane region" description="Helical" evidence="8">
    <location>
        <begin position="371"/>
        <end position="390"/>
    </location>
</feature>
<evidence type="ECO:0000256" key="1">
    <source>
        <dbReference type="ARBA" id="ARBA00004651"/>
    </source>
</evidence>
<dbReference type="PANTHER" id="PTHR11328:SF24">
    <property type="entry name" value="MAJOR FACILITATOR SUPERFAMILY (MFS) PROFILE DOMAIN-CONTAINING PROTEIN"/>
    <property type="match status" value="1"/>
</dbReference>
<evidence type="ECO:0000256" key="4">
    <source>
        <dbReference type="ARBA" id="ARBA00022475"/>
    </source>
</evidence>
<dbReference type="STRING" id="1280946.HY29_17815"/>
<reference evidence="9 10" key="1">
    <citation type="journal article" date="2014" name="Antonie Van Leeuwenhoek">
        <title>Hyphomonas beringensis sp. nov. and Hyphomonas chukchiensis sp. nov., isolated from surface seawater of the Bering Sea and Chukchi Sea.</title>
        <authorList>
            <person name="Li C."/>
            <person name="Lai Q."/>
            <person name="Li G."/>
            <person name="Dong C."/>
            <person name="Wang J."/>
            <person name="Liao Y."/>
            <person name="Shao Z."/>
        </authorList>
    </citation>
    <scope>NUCLEOTIDE SEQUENCE [LARGE SCALE GENOMIC DNA]</scope>
    <source>
        <strain evidence="9 10">25B14_1</strain>
    </source>
</reference>
<feature type="transmembrane region" description="Helical" evidence="8">
    <location>
        <begin position="181"/>
        <end position="203"/>
    </location>
</feature>
<dbReference type="Proteomes" id="UP000027037">
    <property type="component" value="Unassembled WGS sequence"/>
</dbReference>
<feature type="transmembrane region" description="Helical" evidence="8">
    <location>
        <begin position="293"/>
        <end position="311"/>
    </location>
</feature>
<feature type="transmembrane region" description="Helical" evidence="8">
    <location>
        <begin position="148"/>
        <end position="169"/>
    </location>
</feature>
<dbReference type="GO" id="GO:0006814">
    <property type="term" value="P:sodium ion transport"/>
    <property type="evidence" value="ECO:0007669"/>
    <property type="project" value="InterPro"/>
</dbReference>
<keyword evidence="4" id="KW-1003">Cell membrane</keyword>
<evidence type="ECO:0008006" key="11">
    <source>
        <dbReference type="Google" id="ProtNLM"/>
    </source>
</evidence>
<feature type="transmembrane region" description="Helical" evidence="8">
    <location>
        <begin position="85"/>
        <end position="104"/>
    </location>
</feature>
<evidence type="ECO:0000256" key="8">
    <source>
        <dbReference type="SAM" id="Phobius"/>
    </source>
</evidence>
<dbReference type="InterPro" id="IPR018043">
    <property type="entry name" value="Na/Gal_symport_CS"/>
</dbReference>
<dbReference type="GO" id="GO:0015293">
    <property type="term" value="F:symporter activity"/>
    <property type="evidence" value="ECO:0007669"/>
    <property type="project" value="InterPro"/>
</dbReference>
<keyword evidence="6 8" id="KW-1133">Transmembrane helix</keyword>
<evidence type="ECO:0000256" key="7">
    <source>
        <dbReference type="ARBA" id="ARBA00023136"/>
    </source>
</evidence>
<keyword evidence="5 8" id="KW-0812">Transmembrane</keyword>
<organism evidence="9 10">
    <name type="scientific">Hyphomonas beringensis</name>
    <dbReference type="NCBI Taxonomy" id="1280946"/>
    <lineage>
        <taxon>Bacteria</taxon>
        <taxon>Pseudomonadati</taxon>
        <taxon>Pseudomonadota</taxon>
        <taxon>Alphaproteobacteria</taxon>
        <taxon>Hyphomonadales</taxon>
        <taxon>Hyphomonadaceae</taxon>
        <taxon>Hyphomonas</taxon>
    </lineage>
</organism>
<dbReference type="InterPro" id="IPR036259">
    <property type="entry name" value="MFS_trans_sf"/>
</dbReference>
<name>A0A062U3N4_9PROT</name>
<evidence type="ECO:0000313" key="9">
    <source>
        <dbReference type="EMBL" id="KCZ52917.1"/>
    </source>
</evidence>
<sequence length="452" mass="48539">MMRTKGRIYPSWRLAAYAFPAVPISAIGIPLVAYLPAYYATEAGLSLSVVGTIFLIVRLADIGLDPLIGAAMDRNRTRWGRFRPWLVAGAPPMAVAAVMLFSPLGTPSNMYLTLWLAVAYGAYSVCYLSHLSWGMSLSTDYNERSRIFAFWQGAALLGSISVLGTPIIVEGWLKHSHAAGIAAMGFLIAGLLLVSVVTAVISMGEPPAASDKKTARISDYLRLMVRPTIARLLITDLLIGLAMGMNSALFFFYFGFFKGFAQLDIVVLLFLNLCGSLCGTPIWTFLTDKIGKHFAASYAFFFYALSLILIQFTPATMSLMCFMLFLAGLTLSAGPLLLRSMMADAGDEELLRSGQDQTGVLSALFSGTNKIGLALAPGLTFLILGLFNFSTTEQSSDSALGALQALYIFVPAVLGLGVAFIIRGHPLTAETHANVMLLIKQGAGSEEKVGDS</sequence>
<feature type="transmembrane region" description="Helical" evidence="8">
    <location>
        <begin position="43"/>
        <end position="64"/>
    </location>
</feature>
<gene>
    <name evidence="9" type="ORF">HY29_17815</name>
</gene>
<proteinExistence type="inferred from homology"/>
<evidence type="ECO:0000313" key="10">
    <source>
        <dbReference type="Proteomes" id="UP000027037"/>
    </source>
</evidence>
<dbReference type="PANTHER" id="PTHR11328">
    <property type="entry name" value="MAJOR FACILITATOR SUPERFAMILY DOMAIN-CONTAINING PROTEIN"/>
    <property type="match status" value="1"/>
</dbReference>
<dbReference type="Gene3D" id="1.20.1250.20">
    <property type="entry name" value="MFS general substrate transporter like domains"/>
    <property type="match status" value="2"/>
</dbReference>
<evidence type="ECO:0000256" key="3">
    <source>
        <dbReference type="ARBA" id="ARBA00022448"/>
    </source>
</evidence>
<dbReference type="PATRIC" id="fig|1280946.3.peg.2841"/>
<evidence type="ECO:0000256" key="6">
    <source>
        <dbReference type="ARBA" id="ARBA00022989"/>
    </source>
</evidence>
<evidence type="ECO:0000256" key="2">
    <source>
        <dbReference type="ARBA" id="ARBA00009617"/>
    </source>
</evidence>
<dbReference type="GO" id="GO:0005886">
    <property type="term" value="C:plasma membrane"/>
    <property type="evidence" value="ECO:0007669"/>
    <property type="project" value="UniProtKB-SubCell"/>
</dbReference>
<keyword evidence="7 8" id="KW-0472">Membrane</keyword>
<feature type="transmembrane region" description="Helical" evidence="8">
    <location>
        <begin position="12"/>
        <end position="37"/>
    </location>
</feature>
<feature type="transmembrane region" description="Helical" evidence="8">
    <location>
        <begin position="110"/>
        <end position="128"/>
    </location>
</feature>
<dbReference type="GO" id="GO:0008643">
    <property type="term" value="P:carbohydrate transport"/>
    <property type="evidence" value="ECO:0007669"/>
    <property type="project" value="InterPro"/>
</dbReference>
<dbReference type="PROSITE" id="PS00872">
    <property type="entry name" value="NA_GALACTOSIDE_SYMP"/>
    <property type="match status" value="1"/>
</dbReference>
<dbReference type="Pfam" id="PF13347">
    <property type="entry name" value="MFS_2"/>
    <property type="match status" value="1"/>
</dbReference>
<keyword evidence="10" id="KW-1185">Reference proteome</keyword>
<feature type="transmembrane region" description="Helical" evidence="8">
    <location>
        <begin position="232"/>
        <end position="253"/>
    </location>
</feature>